<protein>
    <recommendedName>
        <fullName evidence="3">Fe/B12 periplasmic-binding domain-containing protein</fullName>
    </recommendedName>
</protein>
<dbReference type="PANTHER" id="PTHR38360">
    <property type="entry name" value="OS03G0120000 PROTEIN"/>
    <property type="match status" value="1"/>
</dbReference>
<name>A0A2K1X7Q2_POPTR</name>
<dbReference type="Proteomes" id="UP000006729">
    <property type="component" value="Chromosome 17"/>
</dbReference>
<dbReference type="EMBL" id="CM009306">
    <property type="protein sequence ID" value="PNS96810.3"/>
    <property type="molecule type" value="Genomic_DNA"/>
</dbReference>
<dbReference type="PANTHER" id="PTHR38360:SF1">
    <property type="entry name" value="F12P19.7"/>
    <property type="match status" value="1"/>
</dbReference>
<evidence type="ECO:0008006" key="3">
    <source>
        <dbReference type="Google" id="ProtNLM"/>
    </source>
</evidence>
<comment type="caution">
    <text evidence="1">The sequence shown here is derived from an EMBL/GenBank/DDBJ whole genome shotgun (WGS) entry which is preliminary data.</text>
</comment>
<accession>A0A2K1X7Q2</accession>
<dbReference type="OrthoDB" id="409848at2759"/>
<reference evidence="1 2" key="1">
    <citation type="journal article" date="2006" name="Science">
        <title>The genome of black cottonwood, Populus trichocarpa (Torr. &amp; Gray).</title>
        <authorList>
            <person name="Tuskan G.A."/>
            <person name="Difazio S."/>
            <person name="Jansson S."/>
            <person name="Bohlmann J."/>
            <person name="Grigoriev I."/>
            <person name="Hellsten U."/>
            <person name="Putnam N."/>
            <person name="Ralph S."/>
            <person name="Rombauts S."/>
            <person name="Salamov A."/>
            <person name="Schein J."/>
            <person name="Sterck L."/>
            <person name="Aerts A."/>
            <person name="Bhalerao R.R."/>
            <person name="Bhalerao R.P."/>
            <person name="Blaudez D."/>
            <person name="Boerjan W."/>
            <person name="Brun A."/>
            <person name="Brunner A."/>
            <person name="Busov V."/>
            <person name="Campbell M."/>
            <person name="Carlson J."/>
            <person name="Chalot M."/>
            <person name="Chapman J."/>
            <person name="Chen G.L."/>
            <person name="Cooper D."/>
            <person name="Coutinho P.M."/>
            <person name="Couturier J."/>
            <person name="Covert S."/>
            <person name="Cronk Q."/>
            <person name="Cunningham R."/>
            <person name="Davis J."/>
            <person name="Degroeve S."/>
            <person name="Dejardin A."/>
            <person name="Depamphilis C."/>
            <person name="Detter J."/>
            <person name="Dirks B."/>
            <person name="Dubchak I."/>
            <person name="Duplessis S."/>
            <person name="Ehlting J."/>
            <person name="Ellis B."/>
            <person name="Gendler K."/>
            <person name="Goodstein D."/>
            <person name="Gribskov M."/>
            <person name="Grimwood J."/>
            <person name="Groover A."/>
            <person name="Gunter L."/>
            <person name="Hamberger B."/>
            <person name="Heinze B."/>
            <person name="Helariutta Y."/>
            <person name="Henrissat B."/>
            <person name="Holligan D."/>
            <person name="Holt R."/>
            <person name="Huang W."/>
            <person name="Islam-Faridi N."/>
            <person name="Jones S."/>
            <person name="Jones-Rhoades M."/>
            <person name="Jorgensen R."/>
            <person name="Joshi C."/>
            <person name="Kangasjarvi J."/>
            <person name="Karlsson J."/>
            <person name="Kelleher C."/>
            <person name="Kirkpatrick R."/>
            <person name="Kirst M."/>
            <person name="Kohler A."/>
            <person name="Kalluri U."/>
            <person name="Larimer F."/>
            <person name="Leebens-Mack J."/>
            <person name="Leple J.C."/>
            <person name="Locascio P."/>
            <person name="Lou Y."/>
            <person name="Lucas S."/>
            <person name="Martin F."/>
            <person name="Montanini B."/>
            <person name="Napoli C."/>
            <person name="Nelson D.R."/>
            <person name="Nelson C."/>
            <person name="Nieminen K."/>
            <person name="Nilsson O."/>
            <person name="Pereda V."/>
            <person name="Peter G."/>
            <person name="Philippe R."/>
            <person name="Pilate G."/>
            <person name="Poliakov A."/>
            <person name="Razumovskaya J."/>
            <person name="Richardson P."/>
            <person name="Rinaldi C."/>
            <person name="Ritland K."/>
            <person name="Rouze P."/>
            <person name="Ryaboy D."/>
            <person name="Schmutz J."/>
            <person name="Schrader J."/>
            <person name="Segerman B."/>
            <person name="Shin H."/>
            <person name="Siddiqui A."/>
            <person name="Sterky F."/>
            <person name="Terry A."/>
            <person name="Tsai C.J."/>
            <person name="Uberbacher E."/>
            <person name="Unneberg P."/>
            <person name="Vahala J."/>
            <person name="Wall K."/>
            <person name="Wessler S."/>
            <person name="Yang G."/>
            <person name="Yin T."/>
            <person name="Douglas C."/>
            <person name="Marra M."/>
            <person name="Sandberg G."/>
            <person name="Van de Peer Y."/>
            <person name="Rokhsar D."/>
        </authorList>
    </citation>
    <scope>NUCLEOTIDE SEQUENCE [LARGE SCALE GENOMIC DNA]</scope>
    <source>
        <strain evidence="2">cv. Nisqually</strain>
    </source>
</reference>
<keyword evidence="2" id="KW-1185">Reference proteome</keyword>
<dbReference type="SUPFAM" id="SSF53807">
    <property type="entry name" value="Helical backbone' metal receptor"/>
    <property type="match status" value="1"/>
</dbReference>
<evidence type="ECO:0000313" key="1">
    <source>
        <dbReference type="EMBL" id="PNS96810.3"/>
    </source>
</evidence>
<dbReference type="AlphaFoldDB" id="A0A2K1X7Q2"/>
<dbReference type="STRING" id="3694.A0A2K1X7Q2"/>
<proteinExistence type="predicted"/>
<evidence type="ECO:0000313" key="2">
    <source>
        <dbReference type="Proteomes" id="UP000006729"/>
    </source>
</evidence>
<dbReference type="FunCoup" id="A0A2K1X7Q2">
    <property type="interactions" value="22"/>
</dbReference>
<gene>
    <name evidence="1" type="ORF">POPTR_017G148432v4</name>
</gene>
<organism evidence="1 2">
    <name type="scientific">Populus trichocarpa</name>
    <name type="common">Western balsam poplar</name>
    <name type="synonym">Populus balsamifera subsp. trichocarpa</name>
    <dbReference type="NCBI Taxonomy" id="3694"/>
    <lineage>
        <taxon>Eukaryota</taxon>
        <taxon>Viridiplantae</taxon>
        <taxon>Streptophyta</taxon>
        <taxon>Embryophyta</taxon>
        <taxon>Tracheophyta</taxon>
        <taxon>Spermatophyta</taxon>
        <taxon>Magnoliopsida</taxon>
        <taxon>eudicotyledons</taxon>
        <taxon>Gunneridae</taxon>
        <taxon>Pentapetalae</taxon>
        <taxon>rosids</taxon>
        <taxon>fabids</taxon>
        <taxon>Malpighiales</taxon>
        <taxon>Salicaceae</taxon>
        <taxon>Saliceae</taxon>
        <taxon>Populus</taxon>
    </lineage>
</organism>
<dbReference type="ExpressionAtlas" id="A0A2K1X7Q2">
    <property type="expression patterns" value="baseline and differential"/>
</dbReference>
<sequence length="51" mass="5866">MPCLCRLLMFVSQWVSMQGFILFGEHHACTLMSSSSKLKALRAGTQWLCWM</sequence>
<dbReference type="InParanoid" id="A0A2K1X7Q2"/>